<dbReference type="Pfam" id="PF03088">
    <property type="entry name" value="Str_synth"/>
    <property type="match status" value="1"/>
</dbReference>
<evidence type="ECO:0000256" key="1">
    <source>
        <dbReference type="ARBA" id="ARBA00009191"/>
    </source>
</evidence>
<evidence type="ECO:0000259" key="5">
    <source>
        <dbReference type="Pfam" id="PF03088"/>
    </source>
</evidence>
<reference evidence="6 7" key="1">
    <citation type="journal article" date="2013" name="Genome Biol.">
        <title>Genome of Acanthamoeba castellanii highlights extensive lateral gene transfer and early evolution of tyrosine kinase signaling.</title>
        <authorList>
            <person name="Clarke M."/>
            <person name="Lohan A.J."/>
            <person name="Liu B."/>
            <person name="Lagkouvardos I."/>
            <person name="Roy S."/>
            <person name="Zafar N."/>
            <person name="Bertelli C."/>
            <person name="Schilde C."/>
            <person name="Kianianmomeni A."/>
            <person name="Burglin T.R."/>
            <person name="Frech C."/>
            <person name="Turcotte B."/>
            <person name="Kopec K.O."/>
            <person name="Synnott J.M."/>
            <person name="Choo C."/>
            <person name="Paponov I."/>
            <person name="Finkler A."/>
            <person name="Soon Heng Tan C."/>
            <person name="Hutchins A.P."/>
            <person name="Weinmeier T."/>
            <person name="Rattei T."/>
            <person name="Chu J.S."/>
            <person name="Gimenez G."/>
            <person name="Irimia M."/>
            <person name="Rigden D.J."/>
            <person name="Fitzpatrick D.A."/>
            <person name="Lorenzo-Morales J."/>
            <person name="Bateman A."/>
            <person name="Chiu C.H."/>
            <person name="Tang P."/>
            <person name="Hegemann P."/>
            <person name="Fromm H."/>
            <person name="Raoult D."/>
            <person name="Greub G."/>
            <person name="Miranda-Saavedra D."/>
            <person name="Chen N."/>
            <person name="Nash P."/>
            <person name="Ginger M.L."/>
            <person name="Horn M."/>
            <person name="Schaap P."/>
            <person name="Caler L."/>
            <person name="Loftus B."/>
        </authorList>
    </citation>
    <scope>NUCLEOTIDE SEQUENCE [LARGE SCALE GENOMIC DNA]</scope>
    <source>
        <strain evidence="6 7">Neff</strain>
    </source>
</reference>
<keyword evidence="7" id="KW-1185">Reference proteome</keyword>
<dbReference type="OrthoDB" id="5307922at2759"/>
<dbReference type="GO" id="GO:0016787">
    <property type="term" value="F:hydrolase activity"/>
    <property type="evidence" value="ECO:0007669"/>
    <property type="project" value="TreeGrafter"/>
</dbReference>
<dbReference type="GeneID" id="14917820"/>
<evidence type="ECO:0000256" key="4">
    <source>
        <dbReference type="SAM" id="SignalP"/>
    </source>
</evidence>
<dbReference type="STRING" id="1257118.L8GWU6"/>
<dbReference type="Gene3D" id="2.120.10.30">
    <property type="entry name" value="TolB, C-terminal domain"/>
    <property type="match status" value="1"/>
</dbReference>
<keyword evidence="3" id="KW-0325">Glycoprotein</keyword>
<name>L8GWU6_ACACF</name>
<evidence type="ECO:0000313" key="6">
    <source>
        <dbReference type="EMBL" id="ELR17422.1"/>
    </source>
</evidence>
<dbReference type="InterPro" id="IPR018119">
    <property type="entry name" value="Strictosidine_synth_cons-reg"/>
</dbReference>
<dbReference type="EMBL" id="KB007974">
    <property type="protein sequence ID" value="ELR17422.1"/>
    <property type="molecule type" value="Genomic_DNA"/>
</dbReference>
<keyword evidence="2" id="KW-0597">Phosphoprotein</keyword>
<dbReference type="GO" id="GO:0012505">
    <property type="term" value="C:endomembrane system"/>
    <property type="evidence" value="ECO:0007669"/>
    <property type="project" value="TreeGrafter"/>
</dbReference>
<proteinExistence type="inferred from homology"/>
<dbReference type="AlphaFoldDB" id="L8GWU6"/>
<feature type="domain" description="Strictosidine synthase conserved region" evidence="5">
    <location>
        <begin position="173"/>
        <end position="267"/>
    </location>
</feature>
<feature type="signal peptide" evidence="4">
    <location>
        <begin position="1"/>
        <end position="15"/>
    </location>
</feature>
<organism evidence="6 7">
    <name type="scientific">Acanthamoeba castellanii (strain ATCC 30010 / Neff)</name>
    <dbReference type="NCBI Taxonomy" id="1257118"/>
    <lineage>
        <taxon>Eukaryota</taxon>
        <taxon>Amoebozoa</taxon>
        <taxon>Discosea</taxon>
        <taxon>Longamoebia</taxon>
        <taxon>Centramoebida</taxon>
        <taxon>Acanthamoebidae</taxon>
        <taxon>Acanthamoeba</taxon>
    </lineage>
</organism>
<dbReference type="KEGG" id="acan:ACA1_061620"/>
<protein>
    <submittedName>
        <fullName evidence="6">Strictosidine synthase</fullName>
    </submittedName>
</protein>
<comment type="similarity">
    <text evidence="1">Belongs to the strictosidine synthase family.</text>
</comment>
<dbReference type="VEuPathDB" id="AmoebaDB:ACA1_061620"/>
<keyword evidence="4" id="KW-0732">Signal</keyword>
<evidence type="ECO:0000256" key="2">
    <source>
        <dbReference type="ARBA" id="ARBA00022553"/>
    </source>
</evidence>
<dbReference type="InterPro" id="IPR011042">
    <property type="entry name" value="6-blade_b-propeller_TolB-like"/>
</dbReference>
<dbReference type="SUPFAM" id="SSF63829">
    <property type="entry name" value="Calcium-dependent phosphotriesterase"/>
    <property type="match status" value="1"/>
</dbReference>
<feature type="chain" id="PRO_5013311443" evidence="4">
    <location>
        <begin position="16"/>
        <end position="363"/>
    </location>
</feature>
<evidence type="ECO:0000313" key="7">
    <source>
        <dbReference type="Proteomes" id="UP000011083"/>
    </source>
</evidence>
<dbReference type="Proteomes" id="UP000011083">
    <property type="component" value="Unassembled WGS sequence"/>
</dbReference>
<dbReference type="PANTHER" id="PTHR10426">
    <property type="entry name" value="STRICTOSIDINE SYNTHASE-RELATED"/>
    <property type="match status" value="1"/>
</dbReference>
<sequence>MRLAFVLVLVAVALGYYLHVAPLPFDAEVGSWEVQPNPERLGVLAPNTLLSESSFLGQVQGAETLVLGPDGRLYGGTADGWIVAVDRSTGEVGPTSERPYSSLLKTEHWANVRGRPLGLEFDKNGDLIVAEALKGLLHVNSTSKVITILSHYAEGRNINFADQPTKRIMGRQDVAIAEDGTIYFSDASSIPPTQIGCIYDPLYASLLDVITSKPRGRLLRYTQQGGTELLLDKIHFSNGVTLAHDESYVLVCETPRARILRYWLKGPKDGSGHFWAALVAPRNPLLEAIAPYPAIRSLILKLKLPLLGKPHGHIVELDGQGRVVRSLEGDTQSITAVTEVEGLLYFGHLHAPSITAFQLSSTH</sequence>
<dbReference type="Pfam" id="PF20067">
    <property type="entry name" value="SSL_N"/>
    <property type="match status" value="1"/>
</dbReference>
<evidence type="ECO:0000256" key="3">
    <source>
        <dbReference type="ARBA" id="ARBA00023180"/>
    </source>
</evidence>
<dbReference type="OMA" id="YRITRYW"/>
<accession>L8GWU6</accession>
<dbReference type="PANTHER" id="PTHR10426:SF88">
    <property type="entry name" value="ADIPOCYTE PLASMA MEMBRANE-ASSOCIATED PROTEIN HEMOMUCIN-RELATED"/>
    <property type="match status" value="1"/>
</dbReference>
<dbReference type="RefSeq" id="XP_004339435.1">
    <property type="nucleotide sequence ID" value="XM_004339387.1"/>
</dbReference>
<gene>
    <name evidence="6" type="ORF">ACA1_061620</name>
</gene>